<dbReference type="AlphaFoldDB" id="A0A919T932"/>
<sequence>MSLAGAEQTGTGPYRELIVAASLTPPPGGNVRHFRLGYDAVVHQVVTHTVLVSARDDGTETQVGVIGIERRSMSVPDLTVDLGPRSADFFRPAGVAVLLAAGLASAIGLRRRNSRAIG</sequence>
<evidence type="ECO:0000313" key="2">
    <source>
        <dbReference type="EMBL" id="GIM89816.1"/>
    </source>
</evidence>
<dbReference type="RefSeq" id="WP_213005769.1">
    <property type="nucleotide sequence ID" value="NZ_BOQN01000019.1"/>
</dbReference>
<protein>
    <submittedName>
        <fullName evidence="2">Uncharacterized protein</fullName>
    </submittedName>
</protein>
<comment type="caution">
    <text evidence="2">The sequence shown here is derived from an EMBL/GenBank/DDBJ whole genome shotgun (WGS) entry which is preliminary data.</text>
</comment>
<name>A0A919T932_9ACTN</name>
<evidence type="ECO:0000313" key="3">
    <source>
        <dbReference type="Proteomes" id="UP000677082"/>
    </source>
</evidence>
<dbReference type="Proteomes" id="UP000677082">
    <property type="component" value="Unassembled WGS sequence"/>
</dbReference>
<keyword evidence="1" id="KW-0812">Transmembrane</keyword>
<keyword evidence="1" id="KW-1133">Transmembrane helix</keyword>
<keyword evidence="1" id="KW-0472">Membrane</keyword>
<feature type="transmembrane region" description="Helical" evidence="1">
    <location>
        <begin position="89"/>
        <end position="109"/>
    </location>
</feature>
<keyword evidence="3" id="KW-1185">Reference proteome</keyword>
<organism evidence="2 3">
    <name type="scientific">Paractinoplanes toevensis</name>
    <dbReference type="NCBI Taxonomy" id="571911"/>
    <lineage>
        <taxon>Bacteria</taxon>
        <taxon>Bacillati</taxon>
        <taxon>Actinomycetota</taxon>
        <taxon>Actinomycetes</taxon>
        <taxon>Micromonosporales</taxon>
        <taxon>Micromonosporaceae</taxon>
        <taxon>Paractinoplanes</taxon>
    </lineage>
</organism>
<gene>
    <name evidence="2" type="ORF">Ato02nite_016090</name>
</gene>
<proteinExistence type="predicted"/>
<evidence type="ECO:0000256" key="1">
    <source>
        <dbReference type="SAM" id="Phobius"/>
    </source>
</evidence>
<accession>A0A919T932</accession>
<reference evidence="2 3" key="1">
    <citation type="submission" date="2021-03" db="EMBL/GenBank/DDBJ databases">
        <title>Whole genome shotgun sequence of Actinoplanes toevensis NBRC 105298.</title>
        <authorList>
            <person name="Komaki H."/>
            <person name="Tamura T."/>
        </authorList>
    </citation>
    <scope>NUCLEOTIDE SEQUENCE [LARGE SCALE GENOMIC DNA]</scope>
    <source>
        <strain evidence="2 3">NBRC 105298</strain>
    </source>
</reference>
<dbReference type="EMBL" id="BOQN01000019">
    <property type="protein sequence ID" value="GIM89816.1"/>
    <property type="molecule type" value="Genomic_DNA"/>
</dbReference>